<proteinExistence type="inferred from homology"/>
<organism evidence="5 6">
    <name type="scientific">Ligilactobacillus ubinensis</name>
    <dbReference type="NCBI Taxonomy" id="2876789"/>
    <lineage>
        <taxon>Bacteria</taxon>
        <taxon>Bacillati</taxon>
        <taxon>Bacillota</taxon>
        <taxon>Bacilli</taxon>
        <taxon>Lactobacillales</taxon>
        <taxon>Lactobacillaceae</taxon>
        <taxon>Ligilactobacillus</taxon>
    </lineage>
</organism>
<dbReference type="GO" id="GO:0006637">
    <property type="term" value="P:acyl-CoA metabolic process"/>
    <property type="evidence" value="ECO:0007669"/>
    <property type="project" value="TreeGrafter"/>
</dbReference>
<dbReference type="Pfam" id="PF03061">
    <property type="entry name" value="4HBT"/>
    <property type="match status" value="1"/>
</dbReference>
<evidence type="ECO:0000256" key="2">
    <source>
        <dbReference type="ARBA" id="ARBA00022801"/>
    </source>
</evidence>
<dbReference type="InterPro" id="IPR029069">
    <property type="entry name" value="HotDog_dom_sf"/>
</dbReference>
<dbReference type="SUPFAM" id="SSF54637">
    <property type="entry name" value="Thioesterase/thiol ester dehydrase-isomerase"/>
    <property type="match status" value="1"/>
</dbReference>
<name>A0A9X2FK90_9LACO</name>
<dbReference type="GO" id="GO:0052816">
    <property type="term" value="F:long-chain fatty acyl-CoA hydrolase activity"/>
    <property type="evidence" value="ECO:0007669"/>
    <property type="project" value="TreeGrafter"/>
</dbReference>
<dbReference type="PANTHER" id="PTHR11049:SF24">
    <property type="entry name" value="CYTOSOLIC ACYL COENZYME A THIOESTER HYDROLASE"/>
    <property type="match status" value="1"/>
</dbReference>
<evidence type="ECO:0000256" key="3">
    <source>
        <dbReference type="PROSITE-ProRule" id="PRU01106"/>
    </source>
</evidence>
<keyword evidence="2 3" id="KW-0378">Hydrolase</keyword>
<gene>
    <name evidence="5" type="ORF">LB941_07385</name>
</gene>
<dbReference type="GO" id="GO:0009062">
    <property type="term" value="P:fatty acid catabolic process"/>
    <property type="evidence" value="ECO:0007669"/>
    <property type="project" value="TreeGrafter"/>
</dbReference>
<dbReference type="AlphaFoldDB" id="A0A9X2FK90"/>
<evidence type="ECO:0000259" key="4">
    <source>
        <dbReference type="PROSITE" id="PS51770"/>
    </source>
</evidence>
<dbReference type="Gene3D" id="3.10.129.10">
    <property type="entry name" value="Hotdog Thioesterase"/>
    <property type="match status" value="1"/>
</dbReference>
<keyword evidence="6" id="KW-1185">Reference proteome</keyword>
<dbReference type="PANTHER" id="PTHR11049">
    <property type="entry name" value="ACYL COENZYME A THIOESTER HYDROLASE"/>
    <property type="match status" value="1"/>
</dbReference>
<evidence type="ECO:0000313" key="5">
    <source>
        <dbReference type="EMBL" id="MCP0887156.1"/>
    </source>
</evidence>
<evidence type="ECO:0000256" key="1">
    <source>
        <dbReference type="ARBA" id="ARBA00010458"/>
    </source>
</evidence>
<dbReference type="InterPro" id="IPR033120">
    <property type="entry name" value="HOTDOG_ACOT"/>
</dbReference>
<protein>
    <submittedName>
        <fullName evidence="5">Acyl-CoA thioesterase</fullName>
    </submittedName>
</protein>
<feature type="domain" description="HotDog ACOT-type" evidence="4">
    <location>
        <begin position="9"/>
        <end position="121"/>
    </location>
</feature>
<evidence type="ECO:0000313" key="6">
    <source>
        <dbReference type="Proteomes" id="UP001139006"/>
    </source>
</evidence>
<dbReference type="InterPro" id="IPR006683">
    <property type="entry name" value="Thioestr_dom"/>
</dbReference>
<dbReference type="GO" id="GO:0005829">
    <property type="term" value="C:cytosol"/>
    <property type="evidence" value="ECO:0007669"/>
    <property type="project" value="TreeGrafter"/>
</dbReference>
<dbReference type="PROSITE" id="PS51770">
    <property type="entry name" value="HOTDOG_ACOT"/>
    <property type="match status" value="1"/>
</dbReference>
<accession>A0A9X2FK90</accession>
<dbReference type="EMBL" id="JAIULA010000013">
    <property type="protein sequence ID" value="MCP0887156.1"/>
    <property type="molecule type" value="Genomic_DNA"/>
</dbReference>
<dbReference type="Proteomes" id="UP001139006">
    <property type="component" value="Unassembled WGS sequence"/>
</dbReference>
<dbReference type="RefSeq" id="WP_253360787.1">
    <property type="nucleotide sequence ID" value="NZ_JAIULA010000013.1"/>
</dbReference>
<comment type="similarity">
    <text evidence="1">Belongs to the acyl coenzyme A hydrolase family.</text>
</comment>
<sequence>MSKKELTCRDTLAITSHRVLASDLNEHGTVYGGRLLEILDGTASISASRLGRADTVTASLDELNFIAPFVLNDSFCIETYVTGAGTRSIEVFAKIIGEHLDTGERYLGSTAFLTFVVPDKKVILGDIVPVTAEEKLICSGYISRKKARQAAYLKQKDFQRNLSLQHPWDIH</sequence>
<reference evidence="5 6" key="1">
    <citation type="journal article" date="2023" name="Int. J. Syst. Evol. Microbiol.">
        <title>Ligilactobacillus ubinensis sp. nov., a novel species isolated from the wild ferment of a durian fruit (Durio zibethinus).</title>
        <authorList>
            <person name="Heng Y.C."/>
            <person name="Menon N."/>
            <person name="Chen B."/>
            <person name="Loo B.Z.L."/>
            <person name="Wong G.W.J."/>
            <person name="Lim A.C.H."/>
            <person name="Silvaraju S."/>
            <person name="Kittelmann S."/>
        </authorList>
    </citation>
    <scope>NUCLEOTIDE SEQUENCE [LARGE SCALE GENOMIC DNA]</scope>
    <source>
        <strain evidence="5 6">WILCCON 0076</strain>
    </source>
</reference>
<comment type="caution">
    <text evidence="5">The sequence shown here is derived from an EMBL/GenBank/DDBJ whole genome shotgun (WGS) entry which is preliminary data.</text>
</comment>
<dbReference type="InterPro" id="IPR040170">
    <property type="entry name" value="Cytosol_ACT"/>
</dbReference>
<dbReference type="CDD" id="cd03442">
    <property type="entry name" value="BFIT_BACH"/>
    <property type="match status" value="1"/>
</dbReference>